<dbReference type="STRING" id="342108.amb1887"/>
<dbReference type="Proteomes" id="UP000007058">
    <property type="component" value="Chromosome"/>
</dbReference>
<name>Q2W634_PARM1</name>
<keyword evidence="2" id="KW-1185">Reference proteome</keyword>
<accession>Q2W634</accession>
<evidence type="ECO:0000313" key="2">
    <source>
        <dbReference type="Proteomes" id="UP000007058"/>
    </source>
</evidence>
<gene>
    <name evidence="1" type="ordered locus">amb1887</name>
</gene>
<proteinExistence type="predicted"/>
<protein>
    <submittedName>
        <fullName evidence="1">Uncharacterized protein</fullName>
    </submittedName>
</protein>
<evidence type="ECO:0000313" key="1">
    <source>
        <dbReference type="EMBL" id="BAE50691.1"/>
    </source>
</evidence>
<sequence length="91" mass="9930">MLTPPCRWVWYSILDCRPLTELKPPTWIPSTSTTKRKVRKGSWAGPVGAMVGSIVQVDAGFMIVGAHRLVDSADLLAPPSPVTMLNSKNII</sequence>
<dbReference type="EMBL" id="AP007255">
    <property type="protein sequence ID" value="BAE50691.1"/>
    <property type="molecule type" value="Genomic_DNA"/>
</dbReference>
<reference evidence="1 2" key="1">
    <citation type="journal article" date="2005" name="DNA Res.">
        <title>Complete genome sequence of the facultative anaerobic magnetotactic bacterium Magnetospirillum sp. strain AMB-1.</title>
        <authorList>
            <person name="Matsunaga T."/>
            <person name="Okamura Y."/>
            <person name="Fukuda Y."/>
            <person name="Wahyudi A.T."/>
            <person name="Murase Y."/>
            <person name="Takeyama H."/>
        </authorList>
    </citation>
    <scope>NUCLEOTIDE SEQUENCE [LARGE SCALE GENOMIC DNA]</scope>
    <source>
        <strain evidence="2">ATCC 700264 / AMB-1</strain>
    </source>
</reference>
<dbReference type="AlphaFoldDB" id="Q2W634"/>
<organism evidence="1 2">
    <name type="scientific">Paramagnetospirillum magneticum (strain ATCC 700264 / AMB-1)</name>
    <name type="common">Magnetospirillum magneticum</name>
    <dbReference type="NCBI Taxonomy" id="342108"/>
    <lineage>
        <taxon>Bacteria</taxon>
        <taxon>Pseudomonadati</taxon>
        <taxon>Pseudomonadota</taxon>
        <taxon>Alphaproteobacteria</taxon>
        <taxon>Rhodospirillales</taxon>
        <taxon>Magnetospirillaceae</taxon>
        <taxon>Paramagnetospirillum</taxon>
    </lineage>
</organism>
<dbReference type="HOGENOM" id="CLU_2423437_0_0_5"/>
<dbReference type="KEGG" id="mag:amb1887"/>